<dbReference type="OrthoDB" id="7679320at2"/>
<dbReference type="Proteomes" id="UP000199167">
    <property type="component" value="Unassembled WGS sequence"/>
</dbReference>
<accession>A0A1I0QS54</accession>
<reference evidence="2 3" key="1">
    <citation type="submission" date="2016-10" db="EMBL/GenBank/DDBJ databases">
        <authorList>
            <person name="de Groot N.N."/>
        </authorList>
    </citation>
    <scope>NUCLEOTIDE SEQUENCE [LARGE SCALE GENOMIC DNA]</scope>
    <source>
        <strain evidence="2 3">DSM 17925</strain>
    </source>
</reference>
<evidence type="ECO:0000256" key="1">
    <source>
        <dbReference type="SAM" id="SignalP"/>
    </source>
</evidence>
<feature type="signal peptide" evidence="1">
    <location>
        <begin position="1"/>
        <end position="16"/>
    </location>
</feature>
<gene>
    <name evidence="2" type="ORF">SAMN04488515_2155</name>
</gene>
<dbReference type="STRING" id="364200.SAMN04488515_2155"/>
<evidence type="ECO:0000313" key="2">
    <source>
        <dbReference type="EMBL" id="SEW30427.1"/>
    </source>
</evidence>
<evidence type="ECO:0000313" key="3">
    <source>
        <dbReference type="Proteomes" id="UP000199167"/>
    </source>
</evidence>
<dbReference type="RefSeq" id="WP_089993794.1">
    <property type="nucleotide sequence ID" value="NZ_FOIZ01000001.1"/>
</dbReference>
<sequence>MRLVYLSLLLASPATAWEFTPIPICTLSHDQPGVAVVVTFDPALPEYAITITRDTAWPEGPIFQLGFEGPRPSVLSTDRHTLSADGTSLTVRDTGFGNVLDGLAANVRSRAVVGETAVTFDLADAAPAVAAFRACPAEVTS</sequence>
<keyword evidence="1" id="KW-0732">Signal</keyword>
<organism evidence="2 3">
    <name type="scientific">Cognatiyoonia koreensis</name>
    <dbReference type="NCBI Taxonomy" id="364200"/>
    <lineage>
        <taxon>Bacteria</taxon>
        <taxon>Pseudomonadati</taxon>
        <taxon>Pseudomonadota</taxon>
        <taxon>Alphaproteobacteria</taxon>
        <taxon>Rhodobacterales</taxon>
        <taxon>Paracoccaceae</taxon>
        <taxon>Cognatiyoonia</taxon>
    </lineage>
</organism>
<proteinExistence type="predicted"/>
<dbReference type="EMBL" id="FOIZ01000001">
    <property type="protein sequence ID" value="SEW30427.1"/>
    <property type="molecule type" value="Genomic_DNA"/>
</dbReference>
<feature type="chain" id="PRO_5011686663" description="Excinuclease ABC subunit B" evidence="1">
    <location>
        <begin position="17"/>
        <end position="141"/>
    </location>
</feature>
<name>A0A1I0QS54_9RHOB</name>
<protein>
    <recommendedName>
        <fullName evidence="4">Excinuclease ABC subunit B</fullName>
    </recommendedName>
</protein>
<evidence type="ECO:0008006" key="4">
    <source>
        <dbReference type="Google" id="ProtNLM"/>
    </source>
</evidence>
<keyword evidence="3" id="KW-1185">Reference proteome</keyword>
<dbReference type="AlphaFoldDB" id="A0A1I0QS54"/>